<evidence type="ECO:0000313" key="3">
    <source>
        <dbReference type="EMBL" id="ARE27470.1"/>
    </source>
</evidence>
<dbReference type="EMBL" id="CP016752">
    <property type="protein sequence ID" value="ARE27470.1"/>
    <property type="molecule type" value="Genomic_DNA"/>
</dbReference>
<keyword evidence="3" id="KW-0614">Plasmid</keyword>
<proteinExistence type="inferred from homology"/>
<geneLocation type="plasmid" evidence="4">
    <name>pjm1f</name>
</geneLocation>
<sequence>MVHEIVQYHNDFNTVPLRGFNERERRIVMALLHQVKNKDVEVVQLDFDTLRGLSGWNDTLAKSENSNAKFNRYLENLSDKIMTLRGTLRSEDGLQVVKFSLFPTFIIDGKNTMTLKVQINPTFKYLTNIFDMFTAFELDDYNRMNTSYGQELYRLLKQYRTSGFYRVKIEDLRHLLSVPESYTNAKMDQKVFSKTTVTDLTNAFPNFKIKQERGTGRGRPIIGYTFTFDKEAPNKYELDRKKQEQIAQFWKSNDPEPMPNAVAQTEYQNPELRKEKEELEKHNASFGDLLKGWFKK</sequence>
<dbReference type="Pfam" id="PF21205">
    <property type="entry name" value="Rep3_C"/>
    <property type="match status" value="1"/>
</dbReference>
<feature type="domain" description="Initiator Rep protein WH1" evidence="2">
    <location>
        <begin position="5"/>
        <end position="157"/>
    </location>
</feature>
<dbReference type="GO" id="GO:0006270">
    <property type="term" value="P:DNA replication initiation"/>
    <property type="evidence" value="ECO:0007669"/>
    <property type="project" value="InterPro"/>
</dbReference>
<dbReference type="InterPro" id="IPR036390">
    <property type="entry name" value="WH_DNA-bd_sf"/>
</dbReference>
<dbReference type="RefSeq" id="WP_021721664.1">
    <property type="nucleotide sequence ID" value="NZ_CP016731.2"/>
</dbReference>
<dbReference type="Pfam" id="PF01051">
    <property type="entry name" value="Rep3_N"/>
    <property type="match status" value="1"/>
</dbReference>
<name>A0A1V0PDZ8_LACLC</name>
<protein>
    <submittedName>
        <fullName evidence="3">Replication initiation protein</fullName>
    </submittedName>
</protein>
<dbReference type="GO" id="GO:0003887">
    <property type="term" value="F:DNA-directed DNA polymerase activity"/>
    <property type="evidence" value="ECO:0007669"/>
    <property type="project" value="InterPro"/>
</dbReference>
<gene>
    <name evidence="3" type="ORF">LLJM1_05795</name>
</gene>
<dbReference type="AlphaFoldDB" id="A0A1V0PDZ8"/>
<dbReference type="InterPro" id="IPR036388">
    <property type="entry name" value="WH-like_DNA-bd_sf"/>
</dbReference>
<comment type="similarity">
    <text evidence="1">Belongs to the initiator RepB protein family.</text>
</comment>
<dbReference type="Proteomes" id="UP000191806">
    <property type="component" value="Plasmid pJM1H"/>
</dbReference>
<organism evidence="3 4">
    <name type="scientific">Lactococcus lactis subsp. cremoris</name>
    <name type="common">Streptococcus cremoris</name>
    <dbReference type="NCBI Taxonomy" id="1359"/>
    <lineage>
        <taxon>Bacteria</taxon>
        <taxon>Bacillati</taxon>
        <taxon>Bacillota</taxon>
        <taxon>Bacilli</taxon>
        <taxon>Lactobacillales</taxon>
        <taxon>Streptococcaceae</taxon>
        <taxon>Lactococcus</taxon>
    </lineage>
</organism>
<evidence type="ECO:0000259" key="2">
    <source>
        <dbReference type="Pfam" id="PF01051"/>
    </source>
</evidence>
<evidence type="ECO:0000313" key="4">
    <source>
        <dbReference type="Proteomes" id="UP000191806"/>
    </source>
</evidence>
<reference evidence="3 4" key="1">
    <citation type="journal article" date="2017" name="BMC Genomics">
        <title>Comparative and functional genomics of the Lactococcus lactis taxon; insights into evolution and niche adaptation.</title>
        <authorList>
            <person name="Kelleher P."/>
            <person name="Bottacini F."/>
            <person name="Mahony J."/>
            <person name="Kilcawley K.N."/>
            <person name="van Sinderen D."/>
        </authorList>
    </citation>
    <scope>NUCLEOTIDE SEQUENCE [LARGE SCALE GENOMIC DNA]</scope>
    <source>
        <strain evidence="3 4">JM1</strain>
        <plasmid evidence="4">pjm1f</plasmid>
    </source>
</reference>
<evidence type="ECO:0000256" key="1">
    <source>
        <dbReference type="ARBA" id="ARBA00038283"/>
    </source>
</evidence>
<dbReference type="SUPFAM" id="SSF46785">
    <property type="entry name" value="Winged helix' DNA-binding domain"/>
    <property type="match status" value="1"/>
</dbReference>
<dbReference type="Gene3D" id="1.10.10.10">
    <property type="entry name" value="Winged helix-like DNA-binding domain superfamily/Winged helix DNA-binding domain"/>
    <property type="match status" value="1"/>
</dbReference>
<accession>A0A1V0PDZ8</accession>
<dbReference type="InterPro" id="IPR000525">
    <property type="entry name" value="Initiator_Rep_WH1"/>
</dbReference>